<evidence type="ECO:0000313" key="1">
    <source>
        <dbReference type="EMBL" id="KAF4967648.1"/>
    </source>
</evidence>
<dbReference type="Gene3D" id="3.90.640.10">
    <property type="entry name" value="Actin, Chain A, domain 4"/>
    <property type="match status" value="1"/>
</dbReference>
<reference evidence="1" key="1">
    <citation type="journal article" date="2020" name="BMC Genomics">
        <title>Correction to: Identification and distribution of gene clusters required for synthesis of sphingolipid metabolism inhibitors in diverse species of the filamentous fungus Fusarium.</title>
        <authorList>
            <person name="Kim H.S."/>
            <person name="Lohmar J.M."/>
            <person name="Busman M."/>
            <person name="Brown D.W."/>
            <person name="Naumann T.A."/>
            <person name="Divon H.H."/>
            <person name="Lysoe E."/>
            <person name="Uhlig S."/>
            <person name="Proctor R.H."/>
        </authorList>
    </citation>
    <scope>NUCLEOTIDE SEQUENCE</scope>
    <source>
        <strain evidence="1">NRRL 20472</strain>
    </source>
</reference>
<dbReference type="AlphaFoldDB" id="A0A8H4U0S2"/>
<sequence length="688" mass="77809">MSATGDEPVHLILSIDFGETNSAVCYAMLPKGMPPRTILPEHVHTVTNYPNSIMDRKGDPMNREVATQMVYSRNWKFQPLAELISQQPAPTTAEPIGAMIMHPDHRIDTAEETEIHDQIDQPLWGEQAHDYFSESSWHSDPSVCLVENFKTMFDRSGMHEEHNDRITENLRASFGQGVAKEKFSSEKVIHCITVDFLTCILQHSKKHIISKHTIMGKRPNIVSTETVICVPIKWCQKAYRDLQSCMTVAMRQVGFPGVGLKDNIIDKVFLVSEPEAGATWLLSGGYGIRQGEIIVIIDSGGGTTDASTFKVTGELPKRLEAQLVPHSDQFVGDLFRKRLQSHRYLEKDGITIEAIVQELVCKFKQRIKPHWDIFNDNTSKHLDVRGLKPSPNEPNIGRNRVIIRADEIKKIFEAVLIQVERIMLEQLTASKYRGLNVDRVVLMGGFADSPSYYEHLRRSLATFNEKTGCAAKLHRPPLITVVDAVAAGGVLRAANKENGPKRIARSSYGIGRSEIWDKKLHEGQRRVKGIHNGKDYARTIQWMIKLGQEIKPDKEYRFECEYTFAYKNASGLRNKGPFELCDEIWVSDTASQSHLGADGEHNKGSENLGLMKTDVAQYQEYFVPRFSKSNRKYGKGRREYWALEYLLLFKVDGLNMTCRQVLILKDSTEKELNKLRVSIAPGINLGAS</sequence>
<reference evidence="1" key="2">
    <citation type="submission" date="2020-05" db="EMBL/GenBank/DDBJ databases">
        <authorList>
            <person name="Kim H.-S."/>
            <person name="Proctor R.H."/>
            <person name="Brown D.W."/>
        </authorList>
    </citation>
    <scope>NUCLEOTIDE SEQUENCE</scope>
    <source>
        <strain evidence="1">NRRL 20472</strain>
    </source>
</reference>
<dbReference type="EMBL" id="JABEXW010000229">
    <property type="protein sequence ID" value="KAF4967648.1"/>
    <property type="molecule type" value="Genomic_DNA"/>
</dbReference>
<keyword evidence="2" id="KW-1185">Reference proteome</keyword>
<organism evidence="1 2">
    <name type="scientific">Fusarium sarcochroum</name>
    <dbReference type="NCBI Taxonomy" id="1208366"/>
    <lineage>
        <taxon>Eukaryota</taxon>
        <taxon>Fungi</taxon>
        <taxon>Dikarya</taxon>
        <taxon>Ascomycota</taxon>
        <taxon>Pezizomycotina</taxon>
        <taxon>Sordariomycetes</taxon>
        <taxon>Hypocreomycetidae</taxon>
        <taxon>Hypocreales</taxon>
        <taxon>Nectriaceae</taxon>
        <taxon>Fusarium</taxon>
        <taxon>Fusarium lateritium species complex</taxon>
    </lineage>
</organism>
<dbReference type="InterPro" id="IPR043129">
    <property type="entry name" value="ATPase_NBD"/>
</dbReference>
<name>A0A8H4U0S2_9HYPO</name>
<accession>A0A8H4U0S2</accession>
<protein>
    <submittedName>
        <fullName evidence="1">Uncharacterized protein</fullName>
    </submittedName>
</protein>
<proteinExistence type="predicted"/>
<dbReference type="Proteomes" id="UP000622797">
    <property type="component" value="Unassembled WGS sequence"/>
</dbReference>
<gene>
    <name evidence="1" type="ORF">FSARC_4843</name>
</gene>
<dbReference type="OrthoDB" id="2963168at2759"/>
<dbReference type="CDD" id="cd10170">
    <property type="entry name" value="ASKHA_NBD_HSP70"/>
    <property type="match status" value="1"/>
</dbReference>
<comment type="caution">
    <text evidence="1">The sequence shown here is derived from an EMBL/GenBank/DDBJ whole genome shotgun (WGS) entry which is preliminary data.</text>
</comment>
<dbReference type="PANTHER" id="PTHR42749">
    <property type="entry name" value="CELL SHAPE-DETERMINING PROTEIN MREB"/>
    <property type="match status" value="1"/>
</dbReference>
<dbReference type="SUPFAM" id="SSF53067">
    <property type="entry name" value="Actin-like ATPase domain"/>
    <property type="match status" value="1"/>
</dbReference>
<dbReference type="Gene3D" id="3.30.420.40">
    <property type="match status" value="2"/>
</dbReference>
<evidence type="ECO:0000313" key="2">
    <source>
        <dbReference type="Proteomes" id="UP000622797"/>
    </source>
</evidence>
<dbReference type="PANTHER" id="PTHR42749:SF8">
    <property type="entry name" value="HSP70 FAMILY PROTEIN (AFU_ORTHOLOGUE AFUA_3G13740)"/>
    <property type="match status" value="1"/>
</dbReference>